<comment type="similarity">
    <text evidence="5">Belongs to the methyl-accepting chemotaxis (MCP) protein family.</text>
</comment>
<name>A0ABS6FSK9_9BACL</name>
<gene>
    <name evidence="10" type="ORF">KQJ23_09910</name>
</gene>
<dbReference type="InterPro" id="IPR004089">
    <property type="entry name" value="MCPsignal_dom"/>
</dbReference>
<accession>A0ABS6FSK9</accession>
<reference evidence="10 11" key="1">
    <citation type="submission" date="2021-06" db="EMBL/GenBank/DDBJ databases">
        <authorList>
            <person name="Sun Q."/>
            <person name="Li D."/>
        </authorList>
    </citation>
    <scope>NUCLEOTIDE SEQUENCE [LARGE SCALE GENOMIC DNA]</scope>
    <source>
        <strain evidence="10 11">MSJ-6</strain>
    </source>
</reference>
<dbReference type="Pfam" id="PF00672">
    <property type="entry name" value="HAMP"/>
    <property type="match status" value="1"/>
</dbReference>
<evidence type="ECO:0000259" key="9">
    <source>
        <dbReference type="PROSITE" id="PS50885"/>
    </source>
</evidence>
<dbReference type="PANTHER" id="PTHR32089">
    <property type="entry name" value="METHYL-ACCEPTING CHEMOTAXIS PROTEIN MCPB"/>
    <property type="match status" value="1"/>
</dbReference>
<feature type="domain" description="Methyl-accepting transducer" evidence="8">
    <location>
        <begin position="138"/>
        <end position="381"/>
    </location>
</feature>
<evidence type="ECO:0000256" key="7">
    <source>
        <dbReference type="SAM" id="Phobius"/>
    </source>
</evidence>
<organism evidence="10 11">
    <name type="scientific">Paenibacillus brevis</name>
    <dbReference type="NCBI Taxonomy" id="2841508"/>
    <lineage>
        <taxon>Bacteria</taxon>
        <taxon>Bacillati</taxon>
        <taxon>Bacillota</taxon>
        <taxon>Bacilli</taxon>
        <taxon>Bacillales</taxon>
        <taxon>Paenibacillaceae</taxon>
        <taxon>Paenibacillus</taxon>
    </lineage>
</organism>
<keyword evidence="11" id="KW-1185">Reference proteome</keyword>
<dbReference type="EMBL" id="JAHLQJ010000007">
    <property type="protein sequence ID" value="MBU5672136.1"/>
    <property type="molecule type" value="Genomic_DNA"/>
</dbReference>
<comment type="subcellular location">
    <subcellularLocation>
        <location evidence="1">Cell membrane</location>
    </subcellularLocation>
</comment>
<evidence type="ECO:0000313" key="10">
    <source>
        <dbReference type="EMBL" id="MBU5672136.1"/>
    </source>
</evidence>
<dbReference type="PROSITE" id="PS50111">
    <property type="entry name" value="CHEMOTAXIS_TRANSDUC_2"/>
    <property type="match status" value="1"/>
</dbReference>
<evidence type="ECO:0000256" key="6">
    <source>
        <dbReference type="PROSITE-ProRule" id="PRU00284"/>
    </source>
</evidence>
<evidence type="ECO:0000259" key="8">
    <source>
        <dbReference type="PROSITE" id="PS50111"/>
    </source>
</evidence>
<dbReference type="SMART" id="SM00283">
    <property type="entry name" value="MA"/>
    <property type="match status" value="1"/>
</dbReference>
<keyword evidence="7" id="KW-0812">Transmembrane</keyword>
<evidence type="ECO:0000256" key="4">
    <source>
        <dbReference type="ARBA" id="ARBA00023224"/>
    </source>
</evidence>
<evidence type="ECO:0000256" key="2">
    <source>
        <dbReference type="ARBA" id="ARBA00022475"/>
    </source>
</evidence>
<sequence>MESWRVTFRRRSLRAKMIFVIVLSMLICLPISAVISYLIGEFSIGIIINTSVNLLVSTVVIFLVTEFVIINRLKKVLNATNIAASGDLTVVTEVGAKDEIGNLSSSFNIMINNFNDVVTKTNNVAIDVSTYAEEFKISAEQSSSSVTKISTAMQEIVAGSELQSLKSIELLDFSKLVEAEMDNVDGSIQAVTKLSNETSVKADTGLQLIDETIRKMNLIQESVEDSSRLVNSLGNKSNEISNIVTLITSIAEQTNLLALNATIEAARAGEHGRGFAVVAEEVRKLAEESARAGGEIRKLVDEILSQTYKTVQSINIGTEIVEVGRKTVNKTGEAFNDIVNYVHNITHQSEDVKKAMLVVSRKTNQTIGIIEEIATIAEQTSSTIQIVSASMEKQSSSNEEVASSAIILSKTASNLRNEISRFKFSHQ</sequence>
<feature type="transmembrane region" description="Helical" evidence="7">
    <location>
        <begin position="46"/>
        <end position="69"/>
    </location>
</feature>
<evidence type="ECO:0000313" key="11">
    <source>
        <dbReference type="Proteomes" id="UP000743001"/>
    </source>
</evidence>
<proteinExistence type="inferred from homology"/>
<evidence type="ECO:0000256" key="3">
    <source>
        <dbReference type="ARBA" id="ARBA00023136"/>
    </source>
</evidence>
<dbReference type="PANTHER" id="PTHR32089:SF112">
    <property type="entry name" value="LYSOZYME-LIKE PROTEIN-RELATED"/>
    <property type="match status" value="1"/>
</dbReference>
<feature type="transmembrane region" description="Helical" evidence="7">
    <location>
        <begin position="18"/>
        <end position="40"/>
    </location>
</feature>
<protein>
    <submittedName>
        <fullName evidence="10">Methyl-accepting chemotaxis protein</fullName>
    </submittedName>
</protein>
<dbReference type="CDD" id="cd11386">
    <property type="entry name" value="MCP_signal"/>
    <property type="match status" value="1"/>
</dbReference>
<evidence type="ECO:0000256" key="5">
    <source>
        <dbReference type="ARBA" id="ARBA00029447"/>
    </source>
</evidence>
<dbReference type="CDD" id="cd06225">
    <property type="entry name" value="HAMP"/>
    <property type="match status" value="1"/>
</dbReference>
<comment type="caution">
    <text evidence="10">The sequence shown here is derived from an EMBL/GenBank/DDBJ whole genome shotgun (WGS) entry which is preliminary data.</text>
</comment>
<dbReference type="Pfam" id="PF00015">
    <property type="entry name" value="MCPsignal"/>
    <property type="match status" value="1"/>
</dbReference>
<keyword evidence="4 6" id="KW-0807">Transducer</keyword>
<dbReference type="PROSITE" id="PS50885">
    <property type="entry name" value="HAMP"/>
    <property type="match status" value="1"/>
</dbReference>
<dbReference type="Proteomes" id="UP000743001">
    <property type="component" value="Unassembled WGS sequence"/>
</dbReference>
<keyword evidence="2" id="KW-1003">Cell membrane</keyword>
<feature type="domain" description="HAMP" evidence="9">
    <location>
        <begin position="67"/>
        <end position="119"/>
    </location>
</feature>
<evidence type="ECO:0000256" key="1">
    <source>
        <dbReference type="ARBA" id="ARBA00004236"/>
    </source>
</evidence>
<keyword evidence="7" id="KW-1133">Transmembrane helix</keyword>
<keyword evidence="3 7" id="KW-0472">Membrane</keyword>
<dbReference type="InterPro" id="IPR003660">
    <property type="entry name" value="HAMP_dom"/>
</dbReference>